<gene>
    <name evidence="1" type="ORF">COCNU_11G009990</name>
</gene>
<dbReference type="AlphaFoldDB" id="A0A8K0IPF6"/>
<protein>
    <submittedName>
        <fullName evidence="1">Putative L10-interacting MYB domain-containing protein-like</fullName>
    </submittedName>
</protein>
<organism evidence="1 2">
    <name type="scientific">Cocos nucifera</name>
    <name type="common">Coconut palm</name>
    <dbReference type="NCBI Taxonomy" id="13894"/>
    <lineage>
        <taxon>Eukaryota</taxon>
        <taxon>Viridiplantae</taxon>
        <taxon>Streptophyta</taxon>
        <taxon>Embryophyta</taxon>
        <taxon>Tracheophyta</taxon>
        <taxon>Spermatophyta</taxon>
        <taxon>Magnoliopsida</taxon>
        <taxon>Liliopsida</taxon>
        <taxon>Arecaceae</taxon>
        <taxon>Arecoideae</taxon>
        <taxon>Cocoseae</taxon>
        <taxon>Attaleinae</taxon>
        <taxon>Cocos</taxon>
    </lineage>
</organism>
<keyword evidence="2" id="KW-1185">Reference proteome</keyword>
<evidence type="ECO:0000313" key="1">
    <source>
        <dbReference type="EMBL" id="KAG1364172.1"/>
    </source>
</evidence>
<accession>A0A8K0IPF6</accession>
<evidence type="ECO:0000313" key="2">
    <source>
        <dbReference type="Proteomes" id="UP000797356"/>
    </source>
</evidence>
<dbReference type="EMBL" id="CM017882">
    <property type="protein sequence ID" value="KAG1364172.1"/>
    <property type="molecule type" value="Genomic_DNA"/>
</dbReference>
<reference evidence="1" key="2">
    <citation type="submission" date="2019-07" db="EMBL/GenBank/DDBJ databases">
        <authorList>
            <person name="Yang Y."/>
            <person name="Bocs S."/>
            <person name="Baudouin L."/>
        </authorList>
    </citation>
    <scope>NUCLEOTIDE SEQUENCE</scope>
    <source>
        <tissue evidence="1">Spear leaf of Hainan Tall coconut</tissue>
    </source>
</reference>
<sequence>MLKVGSSCRRASNWTDPLDLLMLALMRQEDDQGNYQNANRSKWGWNPVLKVSIPGNEQIWEEVISVNKEYARIKDKPFPSYDDIDILISKNIATGRYADTSTLSEELSDNDISNDETYHMDIEFLSARKEQSS</sequence>
<reference evidence="1" key="1">
    <citation type="journal article" date="2017" name="Gigascience">
        <title>The genome draft of coconut (Cocos nucifera).</title>
        <authorList>
            <person name="Xiao Y."/>
            <person name="Xu P."/>
            <person name="Fan H."/>
            <person name="Baudouin L."/>
            <person name="Xia W."/>
            <person name="Bocs S."/>
            <person name="Xu J."/>
            <person name="Li Q."/>
            <person name="Guo A."/>
            <person name="Zhou L."/>
            <person name="Li J."/>
            <person name="Wu Y."/>
            <person name="Ma Z."/>
            <person name="Armero A."/>
            <person name="Issali A.E."/>
            <person name="Liu N."/>
            <person name="Peng M."/>
            <person name="Yang Y."/>
        </authorList>
    </citation>
    <scope>NUCLEOTIDE SEQUENCE</scope>
    <source>
        <tissue evidence="1">Spear leaf of Hainan Tall coconut</tissue>
    </source>
</reference>
<proteinExistence type="predicted"/>
<comment type="caution">
    <text evidence="1">The sequence shown here is derived from an EMBL/GenBank/DDBJ whole genome shotgun (WGS) entry which is preliminary data.</text>
</comment>
<dbReference type="PANTHER" id="PTHR46929:SF3">
    <property type="entry name" value="MYB_SANT-LIKE DOMAIN-CONTAINING PROTEIN"/>
    <property type="match status" value="1"/>
</dbReference>
<dbReference type="OrthoDB" id="694532at2759"/>
<name>A0A8K0IPF6_COCNU</name>
<dbReference type="Proteomes" id="UP000797356">
    <property type="component" value="Chromosome 11"/>
</dbReference>
<dbReference type="PANTHER" id="PTHR46929">
    <property type="entry name" value="EXPRESSED PROTEIN"/>
    <property type="match status" value="1"/>
</dbReference>